<dbReference type="EMBL" id="QXGH01000050">
    <property type="protein sequence ID" value="RHW23330.1"/>
    <property type="molecule type" value="Genomic_DNA"/>
</dbReference>
<evidence type="ECO:0000313" key="2">
    <source>
        <dbReference type="Proteomes" id="UP000283644"/>
    </source>
</evidence>
<reference evidence="1 2" key="1">
    <citation type="submission" date="2018-09" db="EMBL/GenBank/DDBJ databases">
        <title>Genome sequencing of Nocardioides immobilis CCTCC AB 2017083 for comparison to Nocardioides silvaticus.</title>
        <authorList>
            <person name="Li C."/>
            <person name="Wang G."/>
        </authorList>
    </citation>
    <scope>NUCLEOTIDE SEQUENCE [LARGE SCALE GENOMIC DNA]</scope>
    <source>
        <strain evidence="1 2">CCTCC AB 2017083</strain>
    </source>
</reference>
<accession>A0A417XSN1</accession>
<dbReference type="Gene3D" id="3.10.129.10">
    <property type="entry name" value="Hotdog Thioesterase"/>
    <property type="match status" value="1"/>
</dbReference>
<comment type="caution">
    <text evidence="1">The sequence shown here is derived from an EMBL/GenBank/DDBJ whole genome shotgun (WGS) entry which is preliminary data.</text>
</comment>
<dbReference type="SUPFAM" id="SSF54637">
    <property type="entry name" value="Thioesterase/thiol ester dehydrase-isomerase"/>
    <property type="match status" value="1"/>
</dbReference>
<dbReference type="RefSeq" id="WP_118929028.1">
    <property type="nucleotide sequence ID" value="NZ_QXGH01000050.1"/>
</dbReference>
<dbReference type="Proteomes" id="UP000283644">
    <property type="component" value="Unassembled WGS sequence"/>
</dbReference>
<evidence type="ECO:0000313" key="1">
    <source>
        <dbReference type="EMBL" id="RHW23330.1"/>
    </source>
</evidence>
<dbReference type="InterPro" id="IPR029069">
    <property type="entry name" value="HotDog_dom_sf"/>
</dbReference>
<organism evidence="1 2">
    <name type="scientific">Nocardioides immobilis</name>
    <dbReference type="NCBI Taxonomy" id="2049295"/>
    <lineage>
        <taxon>Bacteria</taxon>
        <taxon>Bacillati</taxon>
        <taxon>Actinomycetota</taxon>
        <taxon>Actinomycetes</taxon>
        <taxon>Propionibacteriales</taxon>
        <taxon>Nocardioidaceae</taxon>
        <taxon>Nocardioides</taxon>
    </lineage>
</organism>
<dbReference type="Pfam" id="PF14539">
    <property type="entry name" value="DUF4442"/>
    <property type="match status" value="1"/>
</dbReference>
<gene>
    <name evidence="1" type="ORF">D0Z08_30395</name>
</gene>
<proteinExistence type="predicted"/>
<keyword evidence="2" id="KW-1185">Reference proteome</keyword>
<dbReference type="CDD" id="cd03443">
    <property type="entry name" value="PaaI_thioesterase"/>
    <property type="match status" value="1"/>
</dbReference>
<dbReference type="AlphaFoldDB" id="A0A417XSN1"/>
<dbReference type="OrthoDB" id="3173842at2"/>
<protein>
    <submittedName>
        <fullName evidence="1">DUF4442 domain-containing protein</fullName>
    </submittedName>
</protein>
<sequence>MKTPEELTREQHALIPILAAMDTRVIEAGDGRGTVELPAEPNVNHFGALYAGSLFTVAEVLGGLIPGTTFDFEGELAGFVPLVKSVEIKFLRPALGTVRASAELSPEDRERIPREALEAGKAEFVLEAEIVDGEGTVVAATRGVYQLRRFG</sequence>
<dbReference type="InterPro" id="IPR027961">
    <property type="entry name" value="DUF4442"/>
</dbReference>
<name>A0A417XSN1_9ACTN</name>